<dbReference type="STRING" id="501010.NOSIN_18980"/>
<dbReference type="Proteomes" id="UP000584931">
    <property type="component" value="Unassembled WGS sequence"/>
</dbReference>
<sequence>MSPRREKLTSPQTRIALARGNRPVQHLLPIPGPVDTEAARRLFHAQRRAAARTVALLSVLLFGMSGAFAAFPVLGEIRPGGVPLSWLLLMVAVYPLLFVLALWHVRSAERIEERAEREHPKPGHGERER</sequence>
<reference evidence="4" key="1">
    <citation type="submission" date="2016-08" db="EMBL/GenBank/DDBJ databases">
        <authorList>
            <person name="Tokovenko B."/>
            <person name="Kalinowski J."/>
        </authorList>
    </citation>
    <scope>NUCLEOTIDE SEQUENCE [LARGE SCALE GENOMIC DNA]</scope>
    <source>
        <strain evidence="4">UTMC102</strain>
    </source>
</reference>
<proteinExistence type="predicted"/>
<evidence type="ECO:0000313" key="4">
    <source>
        <dbReference type="Proteomes" id="UP000189004"/>
    </source>
</evidence>
<dbReference type="EMBL" id="MCOK01000001">
    <property type="protein sequence ID" value="OOC55654.1"/>
    <property type="molecule type" value="Genomic_DNA"/>
</dbReference>
<evidence type="ECO:0000256" key="1">
    <source>
        <dbReference type="SAM" id="Phobius"/>
    </source>
</evidence>
<name>A0A1V3C4D5_9ACTN</name>
<feature type="transmembrane region" description="Helical" evidence="1">
    <location>
        <begin position="86"/>
        <end position="105"/>
    </location>
</feature>
<feature type="transmembrane region" description="Helical" evidence="1">
    <location>
        <begin position="49"/>
        <end position="74"/>
    </location>
</feature>
<evidence type="ECO:0000313" key="3">
    <source>
        <dbReference type="EMBL" id="OOC55654.1"/>
    </source>
</evidence>
<dbReference type="OrthoDB" id="5194333at2"/>
<organism evidence="3 4">
    <name type="scientific">Nocardiopsis sinuspersici</name>
    <dbReference type="NCBI Taxonomy" id="501010"/>
    <lineage>
        <taxon>Bacteria</taxon>
        <taxon>Bacillati</taxon>
        <taxon>Actinomycetota</taxon>
        <taxon>Actinomycetes</taxon>
        <taxon>Streptosporangiales</taxon>
        <taxon>Nocardiopsidaceae</taxon>
        <taxon>Nocardiopsis</taxon>
    </lineage>
</organism>
<dbReference type="AlphaFoldDB" id="A0A1V3C4D5"/>
<reference evidence="2 5" key="3">
    <citation type="submission" date="2020-07" db="EMBL/GenBank/DDBJ databases">
        <title>Sequencing the genomes of 1000 actinobacteria strains.</title>
        <authorList>
            <person name="Klenk H.-P."/>
        </authorList>
    </citation>
    <scope>NUCLEOTIDE SEQUENCE [LARGE SCALE GENOMIC DNA]</scope>
    <source>
        <strain evidence="2 5">DSM 45278</strain>
    </source>
</reference>
<accession>A0A7Y9XCP7</accession>
<keyword evidence="1" id="KW-1133">Transmembrane helix</keyword>
<comment type="caution">
    <text evidence="3">The sequence shown here is derived from an EMBL/GenBank/DDBJ whole genome shotgun (WGS) entry which is preliminary data.</text>
</comment>
<gene>
    <name evidence="2" type="ORF">HNR06_001697</name>
    <name evidence="3" type="ORF">NOSIN_18980</name>
</gene>
<keyword evidence="4" id="KW-1185">Reference proteome</keyword>
<evidence type="ECO:0008006" key="6">
    <source>
        <dbReference type="Google" id="ProtNLM"/>
    </source>
</evidence>
<evidence type="ECO:0000313" key="5">
    <source>
        <dbReference type="Proteomes" id="UP000584931"/>
    </source>
</evidence>
<dbReference type="EMBL" id="JACCHL010000001">
    <property type="protein sequence ID" value="NYH52108.1"/>
    <property type="molecule type" value="Genomic_DNA"/>
</dbReference>
<dbReference type="Proteomes" id="UP000189004">
    <property type="component" value="Unassembled WGS sequence"/>
</dbReference>
<reference evidence="3" key="2">
    <citation type="submission" date="2016-08" db="EMBL/GenBank/DDBJ databases">
        <authorList>
            <person name="Seilhamer J.J."/>
        </authorList>
    </citation>
    <scope>NUCLEOTIDE SEQUENCE [LARGE SCALE GENOMIC DNA]</scope>
    <source>
        <strain evidence="3">UTMC102</strain>
    </source>
</reference>
<dbReference type="RefSeq" id="WP_077692083.1">
    <property type="nucleotide sequence ID" value="NZ_JACCHL010000001.1"/>
</dbReference>
<protein>
    <recommendedName>
        <fullName evidence="6">DUF485 domain-containing protein</fullName>
    </recommendedName>
</protein>
<accession>A0A1V3C4D5</accession>
<keyword evidence="1" id="KW-0472">Membrane</keyword>
<evidence type="ECO:0000313" key="2">
    <source>
        <dbReference type="EMBL" id="NYH52108.1"/>
    </source>
</evidence>
<keyword evidence="1" id="KW-0812">Transmembrane</keyword>